<evidence type="ECO:0008006" key="4">
    <source>
        <dbReference type="Google" id="ProtNLM"/>
    </source>
</evidence>
<sequence length="377" mass="40625">MFIPGCEPEFKEAIHRMRTPIFKLALVPVLLSTLIACSAGQDGNNTTAEPVKSAEPTREAAGPGVAAGEIRHYENIVISDWMDEDTVVVSKENDKLGKMSLEELADSLPKSLYFYHLDTKEFELIKEQENVFLGDAVLSSDHKHLLYSEFSLGDPVYYVMDLGSKKTFSITGDDIAGAMSARWADDDTVIGPAYSGGAFTANTSGKIAAVEGLSGEGLIVVRQIKDKIYYTSNSGETLQTFDLNTKEKATLKIERVGSVIPSPGGDQLLVLQYKDSAQALLLTDTDGGNQKIIVEGAELGGISWSPDQRRIAYSMSADGDGTASTALYVYDLESVKSVKVADGTGNLTTSWSPSGKQLAYTEWSGDQSSSSVVQLKD</sequence>
<evidence type="ECO:0000313" key="3">
    <source>
        <dbReference type="Proteomes" id="UP000596857"/>
    </source>
</evidence>
<name>A0ABX1YUF3_9BACL</name>
<feature type="region of interest" description="Disordered" evidence="1">
    <location>
        <begin position="42"/>
        <end position="64"/>
    </location>
</feature>
<dbReference type="PANTHER" id="PTHR36842">
    <property type="entry name" value="PROTEIN TOLB HOMOLOG"/>
    <property type="match status" value="1"/>
</dbReference>
<dbReference type="PANTHER" id="PTHR36842:SF1">
    <property type="entry name" value="PROTEIN TOLB"/>
    <property type="match status" value="1"/>
</dbReference>
<dbReference type="InterPro" id="IPR011042">
    <property type="entry name" value="6-blade_b-propeller_TolB-like"/>
</dbReference>
<dbReference type="SUPFAM" id="SSF82171">
    <property type="entry name" value="DPP6 N-terminal domain-like"/>
    <property type="match status" value="1"/>
</dbReference>
<accession>A0ABX1YUF3</accession>
<protein>
    <recommendedName>
        <fullName evidence="4">TolB protein</fullName>
    </recommendedName>
</protein>
<organism evidence="2 3">
    <name type="scientific">Paenibacillus phytohabitans</name>
    <dbReference type="NCBI Taxonomy" id="2654978"/>
    <lineage>
        <taxon>Bacteria</taxon>
        <taxon>Bacillati</taxon>
        <taxon>Bacillota</taxon>
        <taxon>Bacilli</taxon>
        <taxon>Bacillales</taxon>
        <taxon>Paenibacillaceae</taxon>
        <taxon>Paenibacillus</taxon>
    </lineage>
</organism>
<dbReference type="Gene3D" id="2.120.10.30">
    <property type="entry name" value="TolB, C-terminal domain"/>
    <property type="match status" value="1"/>
</dbReference>
<evidence type="ECO:0000256" key="1">
    <source>
        <dbReference type="SAM" id="MobiDB-lite"/>
    </source>
</evidence>
<proteinExistence type="predicted"/>
<dbReference type="EMBL" id="WHOB01000093">
    <property type="protein sequence ID" value="NOU83438.1"/>
    <property type="molecule type" value="Genomic_DNA"/>
</dbReference>
<keyword evidence="3" id="KW-1185">Reference proteome</keyword>
<gene>
    <name evidence="2" type="ORF">GC101_31755</name>
</gene>
<reference evidence="2 3" key="1">
    <citation type="submission" date="2019-10" db="EMBL/GenBank/DDBJ databases">
        <title>Description of Paenibacillus terricola sp. nov.</title>
        <authorList>
            <person name="Carlier A."/>
            <person name="Qi S."/>
        </authorList>
    </citation>
    <scope>NUCLEOTIDE SEQUENCE [LARGE SCALE GENOMIC DNA]</scope>
    <source>
        <strain evidence="2 3">LMG 31459</strain>
    </source>
</reference>
<dbReference type="Proteomes" id="UP000596857">
    <property type="component" value="Unassembled WGS sequence"/>
</dbReference>
<comment type="caution">
    <text evidence="2">The sequence shown here is derived from an EMBL/GenBank/DDBJ whole genome shotgun (WGS) entry which is preliminary data.</text>
</comment>
<evidence type="ECO:0000313" key="2">
    <source>
        <dbReference type="EMBL" id="NOU83438.1"/>
    </source>
</evidence>